<keyword evidence="2" id="KW-0378">Hydrolase</keyword>
<dbReference type="GO" id="GO:0030288">
    <property type="term" value="C:outer membrane-bounded periplasmic space"/>
    <property type="evidence" value="ECO:0007669"/>
    <property type="project" value="TreeGrafter"/>
</dbReference>
<feature type="domain" description="5'-Nucleotidase C-terminal" evidence="4">
    <location>
        <begin position="340"/>
        <end position="486"/>
    </location>
</feature>
<evidence type="ECO:0000313" key="5">
    <source>
        <dbReference type="EMBL" id="ACZ08650.1"/>
    </source>
</evidence>
<keyword evidence="1" id="KW-0732">Signal</keyword>
<dbReference type="Gene3D" id="3.60.21.10">
    <property type="match status" value="1"/>
</dbReference>
<keyword evidence="6" id="KW-1185">Reference proteome</keyword>
<evidence type="ECO:0000313" key="6">
    <source>
        <dbReference type="Proteomes" id="UP000000845"/>
    </source>
</evidence>
<dbReference type="Gene3D" id="3.90.780.10">
    <property type="entry name" value="5'-Nucleotidase, C-terminal domain"/>
    <property type="match status" value="1"/>
</dbReference>
<reference evidence="5 6" key="2">
    <citation type="journal article" date="2010" name="Stand. Genomic Sci.">
        <title>Complete genome sequence of Sebaldella termitidis type strain (NCTC 11300).</title>
        <authorList>
            <person name="Harmon-Smith M."/>
            <person name="Celia L."/>
            <person name="Chertkov O."/>
            <person name="Lapidus A."/>
            <person name="Copeland A."/>
            <person name="Glavina Del Rio T."/>
            <person name="Nolan M."/>
            <person name="Lucas S."/>
            <person name="Tice H."/>
            <person name="Cheng J.F."/>
            <person name="Han C."/>
            <person name="Detter J.C."/>
            <person name="Bruce D."/>
            <person name="Goodwin L."/>
            <person name="Pitluck S."/>
            <person name="Pati A."/>
            <person name="Liolios K."/>
            <person name="Ivanova N."/>
            <person name="Mavromatis K."/>
            <person name="Mikhailova N."/>
            <person name="Chen A."/>
            <person name="Palaniappan K."/>
            <person name="Land M."/>
            <person name="Hauser L."/>
            <person name="Chang Y.J."/>
            <person name="Jeffries C.D."/>
            <person name="Brettin T."/>
            <person name="Goker M."/>
            <person name="Beck B."/>
            <person name="Bristow J."/>
            <person name="Eisen J.A."/>
            <person name="Markowitz V."/>
            <person name="Hugenholtz P."/>
            <person name="Kyrpides N.C."/>
            <person name="Klenk H.P."/>
            <person name="Chen F."/>
        </authorList>
    </citation>
    <scope>NUCLEOTIDE SEQUENCE [LARGE SCALE GENOMIC DNA]</scope>
    <source>
        <strain evidence="6">ATCC 33386 / NCTC 11300</strain>
    </source>
</reference>
<organism evidence="5 6">
    <name type="scientific">Sebaldella termitidis (strain ATCC 33386 / NCTC 11300)</name>
    <dbReference type="NCBI Taxonomy" id="526218"/>
    <lineage>
        <taxon>Bacteria</taxon>
        <taxon>Fusobacteriati</taxon>
        <taxon>Fusobacteriota</taxon>
        <taxon>Fusobacteriia</taxon>
        <taxon>Fusobacteriales</taxon>
        <taxon>Leptotrichiaceae</taxon>
        <taxon>Sebaldella</taxon>
    </lineage>
</organism>
<sequence>MKRMMIFLSMLLSVVLLGKEVNITILGTSDVHGRMVPWNYSTDKADFSGSYSQISEVIKDYRQNNKNVIVVDIGDIIQDNYIEKFINEPQHPAMTALNEMKYDIIIPGNHEFNFGMDALNKVFKQFDGKVLSANIYYKTGERYLEPSTIMTVDGIKVGLIGATTPLVEQFEEESGNVKDMRFAMPADEIRKEVQNLKKQGADVIVLLAHMGLPNENNIPGTGVVDIANEVSGIDVIIAGHEHKNVSKQVVNGTIITEPYRYGAAISVVDLKFNVDAKGKKTLINKDAKTISVNSEKSDKKVEEIYAPYSEILIKDANVKVGETANDMVPQVLVKGIPSIYMKDSGLSTLFGDVQIYYSKADVVSFLVDNKKAVLNKGDIKKKDIANNYQYTSGETTVYELTGKDLKDYMEWSAAYFDTVKPGDTEYRYDPVRGASKYMTYDMFGGVKYKIDLREAPGNRIKDLRLAKGNKKVTDDMKIKVGLNAYRYEMLVAKGGPLEGRRVDPVWDSKTAFGEEEGTIRNMTIRYIRDAKKGKIDGKAHGYWEVIGIE</sequence>
<dbReference type="Pfam" id="PF00149">
    <property type="entry name" value="Metallophos"/>
    <property type="match status" value="1"/>
</dbReference>
<name>D1AIR6_SEBTE</name>
<dbReference type="HOGENOM" id="CLU_005854_4_4_0"/>
<comment type="similarity">
    <text evidence="2">Belongs to the 5'-nucleotidase family.</text>
</comment>
<reference evidence="6" key="1">
    <citation type="submission" date="2009-09" db="EMBL/GenBank/DDBJ databases">
        <title>The complete chromosome of Sebaldella termitidis ATCC 33386.</title>
        <authorList>
            <consortium name="US DOE Joint Genome Institute (JGI-PGF)"/>
            <person name="Lucas S."/>
            <person name="Copeland A."/>
            <person name="Lapidus A."/>
            <person name="Glavina del Rio T."/>
            <person name="Dalin E."/>
            <person name="Tice H."/>
            <person name="Bruce D."/>
            <person name="Goodwin L."/>
            <person name="Pitluck S."/>
            <person name="Kyrpides N."/>
            <person name="Mavromatis K."/>
            <person name="Ivanova N."/>
            <person name="Mikhailova N."/>
            <person name="Sims D."/>
            <person name="Meincke L."/>
            <person name="Brettin T."/>
            <person name="Detter J.C."/>
            <person name="Han C."/>
            <person name="Larimer F."/>
            <person name="Land M."/>
            <person name="Hauser L."/>
            <person name="Markowitz V."/>
            <person name="Cheng J.F."/>
            <person name="Hugenholtz P."/>
            <person name="Woyke T."/>
            <person name="Wu D."/>
            <person name="Eisen J.A."/>
        </authorList>
    </citation>
    <scope>NUCLEOTIDE SEQUENCE [LARGE SCALE GENOMIC DNA]</scope>
    <source>
        <strain evidence="6">ATCC 33386 / NCTC 11300</strain>
    </source>
</reference>
<dbReference type="InterPro" id="IPR006179">
    <property type="entry name" value="5_nucleotidase/apyrase"/>
</dbReference>
<evidence type="ECO:0000256" key="1">
    <source>
        <dbReference type="ARBA" id="ARBA00022729"/>
    </source>
</evidence>
<evidence type="ECO:0000259" key="4">
    <source>
        <dbReference type="Pfam" id="PF02872"/>
    </source>
</evidence>
<dbReference type="PRINTS" id="PR01607">
    <property type="entry name" value="APYRASEFAMLY"/>
</dbReference>
<evidence type="ECO:0000256" key="2">
    <source>
        <dbReference type="RuleBase" id="RU362119"/>
    </source>
</evidence>
<dbReference type="PANTHER" id="PTHR11575:SF6">
    <property type="entry name" value="2',3'-CYCLIC-NUCLEOTIDE 2'-PHOSPHODIESTERASE_3'-NUCLEOTIDASE"/>
    <property type="match status" value="1"/>
</dbReference>
<dbReference type="GO" id="GO:0016787">
    <property type="term" value="F:hydrolase activity"/>
    <property type="evidence" value="ECO:0007669"/>
    <property type="project" value="UniProtKB-KW"/>
</dbReference>
<dbReference type="GO" id="GO:0009166">
    <property type="term" value="P:nucleotide catabolic process"/>
    <property type="evidence" value="ECO:0007669"/>
    <property type="project" value="InterPro"/>
</dbReference>
<dbReference type="EMBL" id="CP001739">
    <property type="protein sequence ID" value="ACZ08650.1"/>
    <property type="molecule type" value="Genomic_DNA"/>
</dbReference>
<dbReference type="GO" id="GO:0000166">
    <property type="term" value="F:nucleotide binding"/>
    <property type="evidence" value="ECO:0007669"/>
    <property type="project" value="UniProtKB-KW"/>
</dbReference>
<evidence type="ECO:0000259" key="3">
    <source>
        <dbReference type="Pfam" id="PF00149"/>
    </source>
</evidence>
<dbReference type="SUPFAM" id="SSF56300">
    <property type="entry name" value="Metallo-dependent phosphatases"/>
    <property type="match status" value="1"/>
</dbReference>
<dbReference type="Pfam" id="PF02872">
    <property type="entry name" value="5_nucleotid_C"/>
    <property type="match status" value="1"/>
</dbReference>
<dbReference type="Proteomes" id="UP000000845">
    <property type="component" value="Chromosome"/>
</dbReference>
<gene>
    <name evidence="5" type="ordered locus">Sterm_1792</name>
</gene>
<accession>D1AIR6</accession>
<protein>
    <submittedName>
        <fullName evidence="5">5'-Nucleotidase domain protein</fullName>
    </submittedName>
</protein>
<dbReference type="InterPro" id="IPR004843">
    <property type="entry name" value="Calcineurin-like_PHP"/>
</dbReference>
<feature type="domain" description="Calcineurin-like phosphoesterase" evidence="3">
    <location>
        <begin position="24"/>
        <end position="243"/>
    </location>
</feature>
<dbReference type="STRING" id="526218.Sterm_1792"/>
<dbReference type="InterPro" id="IPR036907">
    <property type="entry name" value="5'-Nucleotdase_C_sf"/>
</dbReference>
<dbReference type="SUPFAM" id="SSF55816">
    <property type="entry name" value="5'-nucleotidase (syn. UDP-sugar hydrolase), C-terminal domain"/>
    <property type="match status" value="1"/>
</dbReference>
<dbReference type="KEGG" id="str:Sterm_1792"/>
<dbReference type="AlphaFoldDB" id="D1AIR6"/>
<dbReference type="InterPro" id="IPR029052">
    <property type="entry name" value="Metallo-depent_PP-like"/>
</dbReference>
<dbReference type="RefSeq" id="WP_012861244.1">
    <property type="nucleotide sequence ID" value="NC_013517.1"/>
</dbReference>
<dbReference type="eggNOG" id="COG0737">
    <property type="taxonomic scope" value="Bacteria"/>
</dbReference>
<keyword evidence="2" id="KW-0547">Nucleotide-binding</keyword>
<proteinExistence type="inferred from homology"/>
<dbReference type="PANTHER" id="PTHR11575">
    <property type="entry name" value="5'-NUCLEOTIDASE-RELATED"/>
    <property type="match status" value="1"/>
</dbReference>
<dbReference type="InterPro" id="IPR008334">
    <property type="entry name" value="5'-Nucleotdase_C"/>
</dbReference>